<dbReference type="Proteomes" id="UP000317267">
    <property type="component" value="Unassembled WGS sequence"/>
</dbReference>
<name>A0A1H1HNK5_9PSED</name>
<dbReference type="Gene3D" id="2.60.120.260">
    <property type="entry name" value="Galactose-binding domain-like"/>
    <property type="match status" value="2"/>
</dbReference>
<evidence type="ECO:0000313" key="2">
    <source>
        <dbReference type="EMBL" id="TWR59578.1"/>
    </source>
</evidence>
<dbReference type="OrthoDB" id="6838036at2"/>
<reference evidence="1 3" key="1">
    <citation type="submission" date="2016-10" db="EMBL/GenBank/DDBJ databases">
        <authorList>
            <person name="Varghese N."/>
            <person name="Submissions S."/>
        </authorList>
    </citation>
    <scope>NUCLEOTIDE SEQUENCE [LARGE SCALE GENOMIC DNA]</scope>
    <source>
        <strain evidence="1 3">BS2976</strain>
    </source>
</reference>
<gene>
    <name evidence="2" type="ORF">FIV39_27825</name>
    <name evidence="1" type="ORF">SAMN04490186_4552</name>
</gene>
<dbReference type="InterPro" id="IPR008979">
    <property type="entry name" value="Galactose-bd-like_sf"/>
</dbReference>
<dbReference type="AlphaFoldDB" id="A0A1H1HNK5"/>
<proteinExistence type="predicted"/>
<evidence type="ECO:0000313" key="3">
    <source>
        <dbReference type="Proteomes" id="UP000198740"/>
    </source>
</evidence>
<organism evidence="2 4">
    <name type="scientific">Pseudomonas grimontii</name>
    <dbReference type="NCBI Taxonomy" id="129847"/>
    <lineage>
        <taxon>Bacteria</taxon>
        <taxon>Pseudomonadati</taxon>
        <taxon>Pseudomonadota</taxon>
        <taxon>Gammaproteobacteria</taxon>
        <taxon>Pseudomonadales</taxon>
        <taxon>Pseudomonadaceae</taxon>
        <taxon>Pseudomonas</taxon>
    </lineage>
</organism>
<accession>A0A1H1HNK5</accession>
<dbReference type="Proteomes" id="UP000198740">
    <property type="component" value="Unassembled WGS sequence"/>
</dbReference>
<evidence type="ECO:0008006" key="5">
    <source>
        <dbReference type="Google" id="ProtNLM"/>
    </source>
</evidence>
<evidence type="ECO:0000313" key="1">
    <source>
        <dbReference type="EMBL" id="SDR26728.1"/>
    </source>
</evidence>
<protein>
    <recommendedName>
        <fullName evidence="5">Carbohydrate binding domain-containing protein</fullName>
    </recommendedName>
</protein>
<dbReference type="EMBL" id="FNKM01000002">
    <property type="protein sequence ID" value="SDR26728.1"/>
    <property type="molecule type" value="Genomic_DNA"/>
</dbReference>
<comment type="caution">
    <text evidence="2">The sequence shown here is derived from an EMBL/GenBank/DDBJ whole genome shotgun (WGS) entry which is preliminary data.</text>
</comment>
<dbReference type="RefSeq" id="WP_090405169.1">
    <property type="nucleotide sequence ID" value="NZ_FNKM01000002.1"/>
</dbReference>
<sequence>MSAPRALTSNMILNGSFTDNGKYWDTVGNVDYAGQSCRVITGQASQVINIIPLTSYTLRLWTQVLFKGRGELLIRPNPPATDERIVLDSFHVWTQQQIDYTPPVNTQFITVAVIGNAGEVHADEMHLSSNGTAPGHPELIRNGDFTERLSFWDTSASPIGSRAHFDGETLEAAVGGQARQNVSVTASQTYEFSVRSRSDFSGTGRVVFQLQPIGVLPEITLTTSNWTVHSRELIMPAGTTGCGVILIGETGATYFDDVSLKLKV</sequence>
<dbReference type="EMBL" id="VFES01000024">
    <property type="protein sequence ID" value="TWR59578.1"/>
    <property type="molecule type" value="Genomic_DNA"/>
</dbReference>
<evidence type="ECO:0000313" key="4">
    <source>
        <dbReference type="Proteomes" id="UP000317267"/>
    </source>
</evidence>
<reference evidence="2 4" key="2">
    <citation type="submission" date="2019-06" db="EMBL/GenBank/DDBJ databases">
        <title>Pseudomonas bimorpha sp. nov. isolated from bovine raw milk and skim milk concentrate.</title>
        <authorList>
            <person name="Hofmann K."/>
            <person name="Huptas C."/>
            <person name="Doll E."/>
            <person name="Scherer S."/>
            <person name="Wenning M."/>
        </authorList>
    </citation>
    <scope>NUCLEOTIDE SEQUENCE [LARGE SCALE GENOMIC DNA]</scope>
    <source>
        <strain evidence="2 4">DSM 17515</strain>
    </source>
</reference>
<keyword evidence="3" id="KW-1185">Reference proteome</keyword>
<dbReference type="SUPFAM" id="SSF49785">
    <property type="entry name" value="Galactose-binding domain-like"/>
    <property type="match status" value="1"/>
</dbReference>